<organism evidence="13 14">
    <name type="scientific">Volvox africanus</name>
    <dbReference type="NCBI Taxonomy" id="51714"/>
    <lineage>
        <taxon>Eukaryota</taxon>
        <taxon>Viridiplantae</taxon>
        <taxon>Chlorophyta</taxon>
        <taxon>core chlorophytes</taxon>
        <taxon>Chlorophyceae</taxon>
        <taxon>CS clade</taxon>
        <taxon>Chlamydomonadales</taxon>
        <taxon>Volvocaceae</taxon>
        <taxon>Volvox</taxon>
    </lineage>
</organism>
<dbReference type="InterPro" id="IPR011545">
    <property type="entry name" value="DEAD/DEAH_box_helicase_dom"/>
</dbReference>
<dbReference type="InterPro" id="IPR001650">
    <property type="entry name" value="Helicase_C-like"/>
</dbReference>
<comment type="caution">
    <text evidence="13">The sequence shown here is derived from an EMBL/GenBank/DDBJ whole genome shotgun (WGS) entry which is preliminary data.</text>
</comment>
<dbReference type="PANTHER" id="PTHR13710:SF155">
    <property type="entry name" value="ATP-DEPENDENT DNA HELICASE Q-LIKE 3"/>
    <property type="match status" value="1"/>
</dbReference>
<dbReference type="SMART" id="SM00490">
    <property type="entry name" value="HELICc"/>
    <property type="match status" value="1"/>
</dbReference>
<proteinExistence type="inferred from homology"/>
<dbReference type="GO" id="GO:0016787">
    <property type="term" value="F:hydrolase activity"/>
    <property type="evidence" value="ECO:0007669"/>
    <property type="project" value="UniProtKB-KW"/>
</dbReference>
<protein>
    <recommendedName>
        <fullName evidence="9">ATP-dependent DNA helicase</fullName>
        <ecNumber evidence="9">5.6.2.4</ecNumber>
    </recommendedName>
</protein>
<feature type="compositionally biased region" description="Pro residues" evidence="10">
    <location>
        <begin position="805"/>
        <end position="821"/>
    </location>
</feature>
<dbReference type="Pfam" id="PF00271">
    <property type="entry name" value="Helicase_C"/>
    <property type="match status" value="1"/>
</dbReference>
<dbReference type="PANTHER" id="PTHR13710">
    <property type="entry name" value="DNA HELICASE RECQ FAMILY MEMBER"/>
    <property type="match status" value="1"/>
</dbReference>
<comment type="similarity">
    <text evidence="1 9">Belongs to the helicase family. RecQ subfamily.</text>
</comment>
<feature type="compositionally biased region" description="Gly residues" evidence="10">
    <location>
        <begin position="573"/>
        <end position="584"/>
    </location>
</feature>
<feature type="compositionally biased region" description="Acidic residues" evidence="10">
    <location>
        <begin position="422"/>
        <end position="433"/>
    </location>
</feature>
<keyword evidence="3 9" id="KW-0378">Hydrolase</keyword>
<feature type="compositionally biased region" description="Gly residues" evidence="10">
    <location>
        <begin position="664"/>
        <end position="673"/>
    </location>
</feature>
<dbReference type="InterPro" id="IPR032284">
    <property type="entry name" value="RecQ_Zn-bd"/>
</dbReference>
<dbReference type="EMBL" id="BNCO01000008">
    <property type="protein sequence ID" value="GIL50302.1"/>
    <property type="molecule type" value="Genomic_DNA"/>
</dbReference>
<feature type="region of interest" description="Disordered" evidence="10">
    <location>
        <begin position="1"/>
        <end position="28"/>
    </location>
</feature>
<evidence type="ECO:0000256" key="6">
    <source>
        <dbReference type="ARBA" id="ARBA00023125"/>
    </source>
</evidence>
<feature type="domain" description="Helicase ATP-binding" evidence="11">
    <location>
        <begin position="57"/>
        <end position="236"/>
    </location>
</feature>
<feature type="region of interest" description="Disordered" evidence="10">
    <location>
        <begin position="759"/>
        <end position="827"/>
    </location>
</feature>
<evidence type="ECO:0000313" key="13">
    <source>
        <dbReference type="EMBL" id="GIL50302.1"/>
    </source>
</evidence>
<dbReference type="Gene3D" id="3.40.50.300">
    <property type="entry name" value="P-loop containing nucleotide triphosphate hydrolases"/>
    <property type="match status" value="2"/>
</dbReference>
<dbReference type="PROSITE" id="PS51194">
    <property type="entry name" value="HELICASE_CTER"/>
    <property type="match status" value="1"/>
</dbReference>
<comment type="catalytic activity">
    <reaction evidence="8 9">
        <text>Couples ATP hydrolysis with the unwinding of duplex DNA by translocating in the 3'-5' direction.</text>
        <dbReference type="EC" id="5.6.2.4"/>
    </reaction>
</comment>
<dbReference type="CDD" id="cd17920">
    <property type="entry name" value="DEXHc_RecQ"/>
    <property type="match status" value="1"/>
</dbReference>
<evidence type="ECO:0000256" key="2">
    <source>
        <dbReference type="ARBA" id="ARBA00022741"/>
    </source>
</evidence>
<keyword evidence="4 9" id="KW-0347">Helicase</keyword>
<accession>A0A8J4B2I0</accession>
<dbReference type="InterPro" id="IPR014001">
    <property type="entry name" value="Helicase_ATP-bd"/>
</dbReference>
<evidence type="ECO:0000256" key="10">
    <source>
        <dbReference type="SAM" id="MobiDB-lite"/>
    </source>
</evidence>
<evidence type="ECO:0000256" key="3">
    <source>
        <dbReference type="ARBA" id="ARBA00022801"/>
    </source>
</evidence>
<dbReference type="Pfam" id="PF00270">
    <property type="entry name" value="DEAD"/>
    <property type="match status" value="1"/>
</dbReference>
<dbReference type="GO" id="GO:0000724">
    <property type="term" value="P:double-strand break repair via homologous recombination"/>
    <property type="evidence" value="ECO:0007669"/>
    <property type="project" value="TreeGrafter"/>
</dbReference>
<dbReference type="Pfam" id="PF16124">
    <property type="entry name" value="RecQ_Zn_bind"/>
    <property type="match status" value="1"/>
</dbReference>
<keyword evidence="9" id="KW-0539">Nucleus</keyword>
<keyword evidence="7" id="KW-0413">Isomerase</keyword>
<dbReference type="PROSITE" id="PS51192">
    <property type="entry name" value="HELICASE_ATP_BIND_1"/>
    <property type="match status" value="1"/>
</dbReference>
<dbReference type="GO" id="GO:0005694">
    <property type="term" value="C:chromosome"/>
    <property type="evidence" value="ECO:0007669"/>
    <property type="project" value="TreeGrafter"/>
</dbReference>
<feature type="region of interest" description="Disordered" evidence="10">
    <location>
        <begin position="399"/>
        <end position="453"/>
    </location>
</feature>
<dbReference type="FunFam" id="3.40.50.300:FF:000296">
    <property type="entry name" value="ATP-dependent DNA helicase RecQ"/>
    <property type="match status" value="1"/>
</dbReference>
<keyword evidence="14" id="KW-1185">Reference proteome</keyword>
<dbReference type="GO" id="GO:0005737">
    <property type="term" value="C:cytoplasm"/>
    <property type="evidence" value="ECO:0007669"/>
    <property type="project" value="TreeGrafter"/>
</dbReference>
<dbReference type="NCBIfam" id="TIGR00614">
    <property type="entry name" value="recQ_fam"/>
    <property type="match status" value="1"/>
</dbReference>
<dbReference type="EC" id="5.6.2.4" evidence="9"/>
<dbReference type="Proteomes" id="UP000747399">
    <property type="component" value="Unassembled WGS sequence"/>
</dbReference>
<evidence type="ECO:0000256" key="7">
    <source>
        <dbReference type="ARBA" id="ARBA00023235"/>
    </source>
</evidence>
<dbReference type="SMART" id="SM00487">
    <property type="entry name" value="DEXDc"/>
    <property type="match status" value="1"/>
</dbReference>
<evidence type="ECO:0000256" key="4">
    <source>
        <dbReference type="ARBA" id="ARBA00022806"/>
    </source>
</evidence>
<keyword evidence="2 9" id="KW-0547">Nucleotide-binding</keyword>
<sequence length="827" mass="87019">MSNKSSLKRGILSLEPTDQQGTAKRPAVTTAARNRALAVLKSTYGFETFRGKQEEAVLAALAGRDTLVIMPTGGGKTICYVIPALMQPGVCLVVSPLLALMQDQVANLTKVGVRAAQLSSALPEAQRAAVLADLSGTGGGDQPTIRLLLVTPELLAASGRFRSVLHQLHARRNLSLFAIDESHCISSWGHDFRPTYRQLQALRRDFPGVPIMALTATAASQVQDDICEQLRLHNPLRLLTSFNRPNISYVVRYLDVEDLSEAEALVKLLRERLTSGGTVPCSIVYCQTRDTCEVVAEKLSREGLLAKAYHGQMNTHVKKEVLRQWQADEVPVVVATIAFGMGIDKAGVRLVVHFNLPRSLEGFYQEAGRGGRDGLPAESVVFYSRQARTRMDYVLRQDARRKAATNGRRRGSAAATRTGMGGDDEKEEEEGEKEAEKGCKGGTGSSGRSDEADAEDTVVMAMSEKEVPADNSAWKAFGQVVDWVLTANCRRKALLAHFGERSLWHGPCGSTGDDHAAGCDYCQDPQYVREQLAAQQRKDLEIAVKPRFGGGGKADDEEANMFAVRGGCGGGDDGVHGGGGGGGGNDDEEGPGFYHAGRQSPQECKAHVAEAKSAAAAARAAAGGQVNQKYFSELAALEREHERRMRGAGGDIVDRMLAMASGSSAGGGGGGGSSSSPPAPPPDMSTRTTATSKLAAALAAGQAGCGVEPSLLQKLAAAVEAGVYGDGLPRQQYTSRMAGLISRAKAAVSLLALHPLQHGGSGSSCAGSPPPPPSSSSSPSAPGSNPPTSSPAAALLPVLLQAHCPPLPPPRPPSPPRPPPSGRAVRH</sequence>
<dbReference type="GO" id="GO:0043138">
    <property type="term" value="F:3'-5' DNA helicase activity"/>
    <property type="evidence" value="ECO:0007669"/>
    <property type="project" value="UniProtKB-EC"/>
</dbReference>
<dbReference type="AlphaFoldDB" id="A0A8J4B2I0"/>
<keyword evidence="6" id="KW-0238">DNA-binding</keyword>
<dbReference type="GO" id="GO:0003677">
    <property type="term" value="F:DNA binding"/>
    <property type="evidence" value="ECO:0007669"/>
    <property type="project" value="UniProtKB-KW"/>
</dbReference>
<keyword evidence="5 9" id="KW-0067">ATP-binding</keyword>
<dbReference type="GO" id="GO:0009378">
    <property type="term" value="F:four-way junction helicase activity"/>
    <property type="evidence" value="ECO:0007669"/>
    <property type="project" value="TreeGrafter"/>
</dbReference>
<evidence type="ECO:0000256" key="9">
    <source>
        <dbReference type="RuleBase" id="RU364117"/>
    </source>
</evidence>
<evidence type="ECO:0000256" key="1">
    <source>
        <dbReference type="ARBA" id="ARBA00005446"/>
    </source>
</evidence>
<evidence type="ECO:0000313" key="14">
    <source>
        <dbReference type="Proteomes" id="UP000747399"/>
    </source>
</evidence>
<dbReference type="GO" id="GO:0005524">
    <property type="term" value="F:ATP binding"/>
    <property type="evidence" value="ECO:0007669"/>
    <property type="project" value="UniProtKB-KW"/>
</dbReference>
<comment type="catalytic activity">
    <reaction evidence="9">
        <text>ATP + H2O = ADP + phosphate + H(+)</text>
        <dbReference type="Rhea" id="RHEA:13065"/>
        <dbReference type="ChEBI" id="CHEBI:15377"/>
        <dbReference type="ChEBI" id="CHEBI:15378"/>
        <dbReference type="ChEBI" id="CHEBI:30616"/>
        <dbReference type="ChEBI" id="CHEBI:43474"/>
        <dbReference type="ChEBI" id="CHEBI:456216"/>
    </reaction>
</comment>
<dbReference type="SUPFAM" id="SSF52540">
    <property type="entry name" value="P-loop containing nucleoside triphosphate hydrolases"/>
    <property type="match status" value="1"/>
</dbReference>
<name>A0A8J4B2I0_9CHLO</name>
<reference evidence="13" key="1">
    <citation type="journal article" date="2021" name="Proc. Natl. Acad. Sci. U.S.A.">
        <title>Three genomes in the algal genus Volvox reveal the fate of a haploid sex-determining region after a transition to homothallism.</title>
        <authorList>
            <person name="Yamamoto K."/>
            <person name="Hamaji T."/>
            <person name="Kawai-Toyooka H."/>
            <person name="Matsuzaki R."/>
            <person name="Takahashi F."/>
            <person name="Nishimura Y."/>
            <person name="Kawachi M."/>
            <person name="Noguchi H."/>
            <person name="Minakuchi Y."/>
            <person name="Umen J.G."/>
            <person name="Toyoda A."/>
            <person name="Nozaki H."/>
        </authorList>
    </citation>
    <scope>NUCLEOTIDE SEQUENCE</scope>
    <source>
        <strain evidence="13">NIES-3780</strain>
    </source>
</reference>
<feature type="domain" description="Helicase C-terminal" evidence="12">
    <location>
        <begin position="261"/>
        <end position="416"/>
    </location>
</feature>
<dbReference type="InterPro" id="IPR004589">
    <property type="entry name" value="DNA_helicase_ATP-dep_RecQ"/>
</dbReference>
<feature type="region of interest" description="Disordered" evidence="10">
    <location>
        <begin position="573"/>
        <end position="598"/>
    </location>
</feature>
<gene>
    <name evidence="13" type="ORF">Vafri_6507</name>
</gene>
<evidence type="ECO:0000259" key="11">
    <source>
        <dbReference type="PROSITE" id="PS51192"/>
    </source>
</evidence>
<feature type="region of interest" description="Disordered" evidence="10">
    <location>
        <begin position="660"/>
        <end position="688"/>
    </location>
</feature>
<comment type="subcellular location">
    <subcellularLocation>
        <location evidence="9">Nucleus</location>
    </subcellularLocation>
</comment>
<evidence type="ECO:0000256" key="5">
    <source>
        <dbReference type="ARBA" id="ARBA00022840"/>
    </source>
</evidence>
<evidence type="ECO:0000256" key="8">
    <source>
        <dbReference type="ARBA" id="ARBA00034617"/>
    </source>
</evidence>
<dbReference type="InterPro" id="IPR027417">
    <property type="entry name" value="P-loop_NTPase"/>
</dbReference>
<evidence type="ECO:0000259" key="12">
    <source>
        <dbReference type="PROSITE" id="PS51194"/>
    </source>
</evidence>